<feature type="compositionally biased region" description="Basic and acidic residues" evidence="1">
    <location>
        <begin position="113"/>
        <end position="122"/>
    </location>
</feature>
<keyword evidence="3" id="KW-1185">Reference proteome</keyword>
<evidence type="ECO:0000313" key="2">
    <source>
        <dbReference type="EMBL" id="CAK5277768.1"/>
    </source>
</evidence>
<gene>
    <name evidence="2" type="ORF">MYCIT1_LOCUS26859</name>
</gene>
<feature type="region of interest" description="Disordered" evidence="1">
    <location>
        <begin position="1"/>
        <end position="26"/>
    </location>
</feature>
<evidence type="ECO:0000313" key="3">
    <source>
        <dbReference type="Proteomes" id="UP001295794"/>
    </source>
</evidence>
<feature type="compositionally biased region" description="Low complexity" evidence="1">
    <location>
        <begin position="16"/>
        <end position="25"/>
    </location>
</feature>
<dbReference type="EMBL" id="CAVNYO010000419">
    <property type="protein sequence ID" value="CAK5277768.1"/>
    <property type="molecule type" value="Genomic_DNA"/>
</dbReference>
<protein>
    <submittedName>
        <fullName evidence="2">Uncharacterized protein</fullName>
    </submittedName>
</protein>
<reference evidence="2" key="1">
    <citation type="submission" date="2023-11" db="EMBL/GenBank/DDBJ databases">
        <authorList>
            <person name="De Vega J J."/>
            <person name="De Vega J J."/>
        </authorList>
    </citation>
    <scope>NUCLEOTIDE SEQUENCE</scope>
</reference>
<name>A0AAD2HKQ6_9AGAR</name>
<feature type="compositionally biased region" description="Basic residues" evidence="1">
    <location>
        <begin position="146"/>
        <end position="157"/>
    </location>
</feature>
<comment type="caution">
    <text evidence="2">The sequence shown here is derived from an EMBL/GenBank/DDBJ whole genome shotgun (WGS) entry which is preliminary data.</text>
</comment>
<evidence type="ECO:0000256" key="1">
    <source>
        <dbReference type="SAM" id="MobiDB-lite"/>
    </source>
</evidence>
<sequence>MSATSSFEVLTHRSRSSTTSSSHTTGILLEDSDDEIIWSIDSTASSIESTLYDDDDFVVLSRPRSAVPPNANPPLQAPHELHGTIEDLGCLSLGPVQSGSGAPDRLQCETRELGGRKADSKIHSASPTAPCTPLLATAITTSNPSKARRRRRRRAAKRSGSTSPDSSVQGLGSRSIVDDVSVMSETDTDTEGGMYDTAARYISGFLAGDPTSLCRLTFLQSLIIECGLASSTLPASLTSARALIKSHLFLNIGEYLHVREQGPTAIQSVMHKSRSALVRDLRKSRDTMPRKWVKDSGLQVLMVQCYR</sequence>
<feature type="region of interest" description="Disordered" evidence="1">
    <location>
        <begin position="113"/>
        <end position="174"/>
    </location>
</feature>
<accession>A0AAD2HKQ6</accession>
<organism evidence="2 3">
    <name type="scientific">Mycena citricolor</name>
    <dbReference type="NCBI Taxonomy" id="2018698"/>
    <lineage>
        <taxon>Eukaryota</taxon>
        <taxon>Fungi</taxon>
        <taxon>Dikarya</taxon>
        <taxon>Basidiomycota</taxon>
        <taxon>Agaricomycotina</taxon>
        <taxon>Agaricomycetes</taxon>
        <taxon>Agaricomycetidae</taxon>
        <taxon>Agaricales</taxon>
        <taxon>Marasmiineae</taxon>
        <taxon>Mycenaceae</taxon>
        <taxon>Mycena</taxon>
    </lineage>
</organism>
<feature type="compositionally biased region" description="Polar residues" evidence="1">
    <location>
        <begin position="159"/>
        <end position="172"/>
    </location>
</feature>
<proteinExistence type="predicted"/>
<dbReference type="AlphaFoldDB" id="A0AAD2HKQ6"/>
<dbReference type="Proteomes" id="UP001295794">
    <property type="component" value="Unassembled WGS sequence"/>
</dbReference>